<dbReference type="AlphaFoldDB" id="A0A4Q2L2K0"/>
<protein>
    <recommendedName>
        <fullName evidence="3">DUF4376 domain-containing protein</fullName>
    </recommendedName>
</protein>
<sequence>MIIVHFYDSIKNVYSVWANNVSDVIENPQNYYHEYKEGMFITESKLKHPIIKDRILREMSREECVSEGIEIELEEGEIILDKKLIKIHKPSKYHVWNGKEWRIDLEDIKDKINETWKKERQEKIDADLNYKDYIFQMHEDIDVKNFQQRALQIALGQKKLTDKEEWRLKDNTFKEFTYKELLEVVELWGERKQKIWIDLKRMWKELEKANSIEEIEKISWSEGI</sequence>
<gene>
    <name evidence="1" type="ORF">EPT53_03730</name>
</gene>
<evidence type="ECO:0000313" key="2">
    <source>
        <dbReference type="Proteomes" id="UP000289216"/>
    </source>
</evidence>
<name>A0A4Q2L2K0_9FUSO</name>
<accession>A0A4Q2L2K0</accession>
<dbReference type="EMBL" id="SBAP01000007">
    <property type="protein sequence ID" value="RXZ70613.1"/>
    <property type="molecule type" value="Genomic_DNA"/>
</dbReference>
<reference evidence="1 2" key="1">
    <citation type="submission" date="2019-01" db="EMBL/GenBank/DDBJ databases">
        <title>Fusobacterium necrophorum Isolated From the Uterus of Dairy Cows.</title>
        <authorList>
            <person name="Francis A.M."/>
        </authorList>
    </citation>
    <scope>NUCLEOTIDE SEQUENCE [LARGE SCALE GENOMIC DNA]</scope>
    <source>
        <strain evidence="1 2">KG35</strain>
    </source>
</reference>
<comment type="caution">
    <text evidence="1">The sequence shown here is derived from an EMBL/GenBank/DDBJ whole genome shotgun (WGS) entry which is preliminary data.</text>
</comment>
<evidence type="ECO:0008006" key="3">
    <source>
        <dbReference type="Google" id="ProtNLM"/>
    </source>
</evidence>
<dbReference type="Proteomes" id="UP000289216">
    <property type="component" value="Unassembled WGS sequence"/>
</dbReference>
<evidence type="ECO:0000313" key="1">
    <source>
        <dbReference type="EMBL" id="RXZ70613.1"/>
    </source>
</evidence>
<organism evidence="1 2">
    <name type="scientific">Fusobacterium necrophorum</name>
    <dbReference type="NCBI Taxonomy" id="859"/>
    <lineage>
        <taxon>Bacteria</taxon>
        <taxon>Fusobacteriati</taxon>
        <taxon>Fusobacteriota</taxon>
        <taxon>Fusobacteriia</taxon>
        <taxon>Fusobacteriales</taxon>
        <taxon>Fusobacteriaceae</taxon>
        <taxon>Fusobacterium</taxon>
    </lineage>
</organism>
<proteinExistence type="predicted"/>